<dbReference type="VEuPathDB" id="FungiDB:RhiirFUN_009267"/>
<protein>
    <submittedName>
        <fullName evidence="1">Uncharacterized protein</fullName>
    </submittedName>
</protein>
<dbReference type="HOGENOM" id="CLU_010509_0_0_1"/>
<proteinExistence type="predicted"/>
<accession>U9SWQ3</accession>
<evidence type="ECO:0000313" key="1">
    <source>
        <dbReference type="EMBL" id="ERZ99521.1"/>
    </source>
</evidence>
<organism evidence="1">
    <name type="scientific">Rhizophagus irregularis (strain DAOM 181602 / DAOM 197198 / MUCL 43194)</name>
    <name type="common">Arbuscular mycorrhizal fungus</name>
    <name type="synonym">Glomus intraradices</name>
    <dbReference type="NCBI Taxonomy" id="747089"/>
    <lineage>
        <taxon>Eukaryota</taxon>
        <taxon>Fungi</taxon>
        <taxon>Fungi incertae sedis</taxon>
        <taxon>Mucoromycota</taxon>
        <taxon>Glomeromycotina</taxon>
        <taxon>Glomeromycetes</taxon>
        <taxon>Glomerales</taxon>
        <taxon>Glomeraceae</taxon>
        <taxon>Rhizophagus</taxon>
    </lineage>
</organism>
<gene>
    <name evidence="1" type="ORF">GLOINDRAFT_9417</name>
</gene>
<dbReference type="AlphaFoldDB" id="U9SWQ3"/>
<reference evidence="1" key="1">
    <citation type="submission" date="2013-07" db="EMBL/GenBank/DDBJ databases">
        <title>The genome of an arbuscular mycorrhizal fungus provides insights into the evolution of the oldest plant symbiosis.</title>
        <authorList>
            <consortium name="DOE Joint Genome Institute"/>
            <person name="Tisserant E."/>
            <person name="Malbreil M."/>
            <person name="Kuo A."/>
            <person name="Kohler A."/>
            <person name="Symeonidi A."/>
            <person name="Balestrini R."/>
            <person name="Charron P."/>
            <person name="Duensing N."/>
            <person name="Frei-dit-Frey N."/>
            <person name="Gianinazzi-Pearson V."/>
            <person name="Gilbert B."/>
            <person name="Handa Y."/>
            <person name="Hijri M."/>
            <person name="Kaul R."/>
            <person name="Kawaguchi M."/>
            <person name="Krajinski F."/>
            <person name="Lammers P."/>
            <person name="Lapierre D."/>
            <person name="Masclaux F.G."/>
            <person name="Murat C."/>
            <person name="Morin E."/>
            <person name="Ndikumana S."/>
            <person name="Pagni M."/>
            <person name="Petitpierre D."/>
            <person name="Requena N."/>
            <person name="Rosikiewicz P."/>
            <person name="Riley R."/>
            <person name="Saito K."/>
            <person name="San Clemente H."/>
            <person name="Shapiro H."/>
            <person name="van Tuinen D."/>
            <person name="Becard G."/>
            <person name="Bonfante P."/>
            <person name="Paszkowski U."/>
            <person name="Shachar-Hill Y."/>
            <person name="Young J.P."/>
            <person name="Sanders I.R."/>
            <person name="Henrissat B."/>
            <person name="Rensing S.A."/>
            <person name="Grigoriev I.V."/>
            <person name="Corradi N."/>
            <person name="Roux C."/>
            <person name="Martin F."/>
        </authorList>
    </citation>
    <scope>NUCLEOTIDE SEQUENCE</scope>
    <source>
        <strain evidence="1">DAOM 197198</strain>
    </source>
</reference>
<dbReference type="EMBL" id="KI297908">
    <property type="protein sequence ID" value="ERZ99521.1"/>
    <property type="molecule type" value="Genomic_DNA"/>
</dbReference>
<dbReference type="VEuPathDB" id="FungiDB:RhiirFUN_008963"/>
<dbReference type="eggNOG" id="ENOG502QW0B">
    <property type="taxonomic scope" value="Eukaryota"/>
</dbReference>
<dbReference type="VEuPathDB" id="FungiDB:RhiirFUN_008965"/>
<sequence>MKLYLLVSVYQNGKQIVKSSATSIEPPGLLSDLLKITLSINDIPNGINEDLEILDFLKAIHIRFTTRKLGWFGEVHTTSGAKFVSRLSNLIWYIDPHHSKFTSRSCHLPKFVDDLPEYKAKSSYNQYYINSHHKKTEIQAQTLQRHVEAMENSLVQPWASDKKWEQFISEVIQLCEVSRKFIEYLDNVNKRMRIIHNSSVPIRNGIDHIKVLDIDKTLTTNENYNEIIKLMHEKEEFEPTCIDDLILCNVIQPWKLYGPDIIEFSNKTKESQALLKVHELLPKYSTQQIRKNVVNKYSLYTRLSPAILCTLYQDLIGDASNSPNLISQEMQECIKLMYETQDPNIVFDLRKNGGFKGTKFDEFWNEMDAYFNKIIPAVHERRHTTMMFMPVAISIRELHENIIERLQTKHDEETFSKISIPIQSRLLRKSHPDSHYCAALFRYTRLFVIKFRNFTCFISADDKHKVPIGEIVETSTGVRNKATLAFADMELTSCDHDFTKLSVTLSISLFCEIPKDISGSFYQEQVFVSYKDSVFQPSSALRHSSKWLKCLHEKYVTLPEMLIIYTDGGADHRTTFGIALKRSNISLDSEIIFKSLGIIEDIRNASSFNQTLSEELKMAIKNTQKTLKIRTERLKLKNQKFKCIEPAALEEINGLFEILGEKIDNTVTQNGTSQNKLRTCVDLQKFIKSHCLIQEYSFQIKKCGESDCLICDPVRLTHEIFNQLHYIPDPQISSNPDHYQDFDSLYGQNTTEKDIPSKKNHHECKELAPSGILVAARVRDFVFCISCSKLRCLFSQYVLDDSDYEALQTAMETFAYTCGSPIVPENHFLYDKVFVRMNLTCNLPIEQVYYSCKIEHSQICYYCGEEDNLVELLQEILSQFQTVYPLCEVCQERGKNFFTKGKIQM</sequence>
<name>U9SWQ3_RHIID</name>